<accession>A0A7I8ITT3</accession>
<evidence type="ECO:0000256" key="3">
    <source>
        <dbReference type="ARBA" id="ARBA00022989"/>
    </source>
</evidence>
<evidence type="ECO:0000256" key="2">
    <source>
        <dbReference type="ARBA" id="ARBA00022692"/>
    </source>
</evidence>
<proteinExistence type="inferred from homology"/>
<gene>
    <name evidence="6" type="ORF">SI7747_05006954</name>
</gene>
<dbReference type="EMBL" id="CACRZD030000005">
    <property type="protein sequence ID" value="CAA6660538.1"/>
    <property type="molecule type" value="Genomic_DNA"/>
</dbReference>
<keyword evidence="4" id="KW-0472">Membrane</keyword>
<organism evidence="6">
    <name type="scientific">Spirodela intermedia</name>
    <name type="common">Intermediate duckweed</name>
    <dbReference type="NCBI Taxonomy" id="51605"/>
    <lineage>
        <taxon>Eukaryota</taxon>
        <taxon>Viridiplantae</taxon>
        <taxon>Streptophyta</taxon>
        <taxon>Embryophyta</taxon>
        <taxon>Tracheophyta</taxon>
        <taxon>Spermatophyta</taxon>
        <taxon>Magnoliopsida</taxon>
        <taxon>Liliopsida</taxon>
        <taxon>Araceae</taxon>
        <taxon>Lemnoideae</taxon>
        <taxon>Spirodela</taxon>
    </lineage>
</organism>
<keyword evidence="3" id="KW-1133">Transmembrane helix</keyword>
<evidence type="ECO:0000313" key="7">
    <source>
        <dbReference type="Proteomes" id="UP001189122"/>
    </source>
</evidence>
<sequence length="435" mass="47377">MPPAADYHYQGPSLPIASLGRSLLSIGREQMHSIDAHHGGACQQEHEPDSFQKHVADLFYNLGVPCAASPASGGGRKEQLLCLSWTRRLLEAFLACQKEFRAVVLDSRGAAAISGSPVERLLAEFSERSVKALDVCNAVRDGIERLRRWRKLLEIVLVALEPSRRGVGLGQLRRAQKALAELAAAMLDEKETSPLLGLRHRSFVRHGGAGKDHHRPAASHARSHSWSVSPSWSAARQLTAIGNGLTVPRGSDAIGGGGGLAAALYAMNSLLLLVAWALVAAVPCQDRGGVHGHFSFPRSFPWAAPATLLHERIMAESKKRERQTSGGLLREIQQMEKCSLRLAELTDPSQHPLAEEKEEELKQLVAELSQVCDSLREGLDPLERLVRRRSTGSSVAGRRAWTAWGKLVPEEDGELPQPACLSLSLVHQILLCFSL</sequence>
<comment type="subcellular location">
    <subcellularLocation>
        <location evidence="1">Membrane</location>
        <topology evidence="1">Single-pass membrane protein</topology>
    </subcellularLocation>
</comment>
<dbReference type="InterPro" id="IPR008511">
    <property type="entry name" value="ROH1-like"/>
</dbReference>
<comment type="similarity">
    <text evidence="5">Belongs to the ROH1 family.</text>
</comment>
<keyword evidence="7" id="KW-1185">Reference proteome</keyword>
<evidence type="ECO:0000256" key="5">
    <source>
        <dbReference type="ARBA" id="ARBA00035114"/>
    </source>
</evidence>
<name>A0A7I8ITT3_SPIIN</name>
<dbReference type="Proteomes" id="UP001189122">
    <property type="component" value="Unassembled WGS sequence"/>
</dbReference>
<keyword evidence="2" id="KW-0812">Transmembrane</keyword>
<evidence type="ECO:0000256" key="4">
    <source>
        <dbReference type="ARBA" id="ARBA00023136"/>
    </source>
</evidence>
<dbReference type="PANTHER" id="PTHR31509">
    <property type="entry name" value="BPS1-LIKE PROTEIN"/>
    <property type="match status" value="1"/>
</dbReference>
<dbReference type="Pfam" id="PF05633">
    <property type="entry name" value="ROH1-like"/>
    <property type="match status" value="1"/>
</dbReference>
<evidence type="ECO:0000313" key="6">
    <source>
        <dbReference type="EMBL" id="CAA2620785.1"/>
    </source>
</evidence>
<dbReference type="AlphaFoldDB" id="A0A7I8ITT3"/>
<evidence type="ECO:0000256" key="1">
    <source>
        <dbReference type="ARBA" id="ARBA00004167"/>
    </source>
</evidence>
<reference evidence="6 7" key="1">
    <citation type="submission" date="2019-12" db="EMBL/GenBank/DDBJ databases">
        <authorList>
            <person name="Scholz U."/>
            <person name="Mascher M."/>
            <person name="Fiebig A."/>
        </authorList>
    </citation>
    <scope>NUCLEOTIDE SEQUENCE</scope>
</reference>
<protein>
    <submittedName>
        <fullName evidence="6">Uncharacterized protein</fullName>
    </submittedName>
</protein>
<dbReference type="EMBL" id="LR743592">
    <property type="protein sequence ID" value="CAA2620785.1"/>
    <property type="molecule type" value="Genomic_DNA"/>
</dbReference>
<dbReference type="GO" id="GO:0016020">
    <property type="term" value="C:membrane"/>
    <property type="evidence" value="ECO:0007669"/>
    <property type="project" value="UniProtKB-SubCell"/>
</dbReference>